<keyword evidence="2" id="KW-1185">Reference proteome</keyword>
<accession>A0ABU6WYE2</accession>
<name>A0ABU6WYE2_9FABA</name>
<reference evidence="1 2" key="1">
    <citation type="journal article" date="2023" name="Plants (Basel)">
        <title>Bridging the Gap: Combining Genomics and Transcriptomics Approaches to Understand Stylosanthes scabra, an Orphan Legume from the Brazilian Caatinga.</title>
        <authorList>
            <person name="Ferreira-Neto J.R.C."/>
            <person name="da Silva M.D."/>
            <person name="Binneck E."/>
            <person name="de Melo N.F."/>
            <person name="da Silva R.H."/>
            <person name="de Melo A.L.T.M."/>
            <person name="Pandolfi V."/>
            <person name="Bustamante F.O."/>
            <person name="Brasileiro-Vidal A.C."/>
            <person name="Benko-Iseppon A.M."/>
        </authorList>
    </citation>
    <scope>NUCLEOTIDE SEQUENCE [LARGE SCALE GENOMIC DNA]</scope>
    <source>
        <tissue evidence="1">Leaves</tissue>
    </source>
</reference>
<evidence type="ECO:0000313" key="1">
    <source>
        <dbReference type="EMBL" id="MED6189153.1"/>
    </source>
</evidence>
<gene>
    <name evidence="1" type="ORF">PIB30_093030</name>
</gene>
<comment type="caution">
    <text evidence="1">The sequence shown here is derived from an EMBL/GenBank/DDBJ whole genome shotgun (WGS) entry which is preliminary data.</text>
</comment>
<evidence type="ECO:0000313" key="2">
    <source>
        <dbReference type="Proteomes" id="UP001341840"/>
    </source>
</evidence>
<dbReference type="EMBL" id="JASCZI010183201">
    <property type="protein sequence ID" value="MED6189153.1"/>
    <property type="molecule type" value="Genomic_DNA"/>
</dbReference>
<sequence>MRDQGGHPAWDWFQESFGVLPPQEDIEKFTVNYSWFQETFRELPHDADEETVMRYVRAWGGFLLSSNDKAPRVLQLRHRLDMLRESDAICVGALQCTRRGWLGRFASLTKLRCGRRMMVRHLVRIRLLIHLKSMWTSMSQPQLFTTCTSRWGNPSVCILWCRSIGSTASCPIAAHAGAPARGATASIAGASRGRGRCFTCSSCP</sequence>
<proteinExistence type="predicted"/>
<organism evidence="1 2">
    <name type="scientific">Stylosanthes scabra</name>
    <dbReference type="NCBI Taxonomy" id="79078"/>
    <lineage>
        <taxon>Eukaryota</taxon>
        <taxon>Viridiplantae</taxon>
        <taxon>Streptophyta</taxon>
        <taxon>Embryophyta</taxon>
        <taxon>Tracheophyta</taxon>
        <taxon>Spermatophyta</taxon>
        <taxon>Magnoliopsida</taxon>
        <taxon>eudicotyledons</taxon>
        <taxon>Gunneridae</taxon>
        <taxon>Pentapetalae</taxon>
        <taxon>rosids</taxon>
        <taxon>fabids</taxon>
        <taxon>Fabales</taxon>
        <taxon>Fabaceae</taxon>
        <taxon>Papilionoideae</taxon>
        <taxon>50 kb inversion clade</taxon>
        <taxon>dalbergioids sensu lato</taxon>
        <taxon>Dalbergieae</taxon>
        <taxon>Pterocarpus clade</taxon>
        <taxon>Stylosanthes</taxon>
    </lineage>
</organism>
<protein>
    <submittedName>
        <fullName evidence="1">Uncharacterized protein</fullName>
    </submittedName>
</protein>
<dbReference type="Proteomes" id="UP001341840">
    <property type="component" value="Unassembled WGS sequence"/>
</dbReference>